<protein>
    <recommendedName>
        <fullName evidence="1">Ribonuclease H1 N-terminal domain-containing protein</fullName>
    </recommendedName>
</protein>
<dbReference type="InterPro" id="IPR011320">
    <property type="entry name" value="RNase_H1_N"/>
</dbReference>
<sequence>MSEDFTTLSLPVEDLSKIMLTLEDTISSIHHFLSGIAHNIWIAPDSTLVIPAADLAGVLAAAEEVQRVITMLKTSEGSLQSVQTSDSYDLNDQVSRELTEACLASIQLSQTASLDYDRVTNAVELVASFDDDYITPIVAPPPTPIDYKQTQRCWYVITVGQAVGIFTSLSLVHRLVHKVKGNVMQAFNDYNRAKAEYELAKDLGLVKIVASHA</sequence>
<dbReference type="AlphaFoldDB" id="A0A0D0B5B7"/>
<gene>
    <name evidence="2" type="ORF">GYMLUDRAFT_245930</name>
</gene>
<dbReference type="Gene3D" id="3.40.970.10">
    <property type="entry name" value="Ribonuclease H1, N-terminal domain"/>
    <property type="match status" value="1"/>
</dbReference>
<dbReference type="OrthoDB" id="3270804at2759"/>
<feature type="domain" description="Ribonuclease H1 N-terminal" evidence="1">
    <location>
        <begin position="154"/>
        <end position="195"/>
    </location>
</feature>
<accession>A0A0D0B5B7</accession>
<dbReference type="Proteomes" id="UP000053593">
    <property type="component" value="Unassembled WGS sequence"/>
</dbReference>
<evidence type="ECO:0000259" key="1">
    <source>
        <dbReference type="Pfam" id="PF01693"/>
    </source>
</evidence>
<dbReference type="InterPro" id="IPR009027">
    <property type="entry name" value="Ribosomal_bL9/RNase_H1_N"/>
</dbReference>
<organism evidence="2 3">
    <name type="scientific">Collybiopsis luxurians FD-317 M1</name>
    <dbReference type="NCBI Taxonomy" id="944289"/>
    <lineage>
        <taxon>Eukaryota</taxon>
        <taxon>Fungi</taxon>
        <taxon>Dikarya</taxon>
        <taxon>Basidiomycota</taxon>
        <taxon>Agaricomycotina</taxon>
        <taxon>Agaricomycetes</taxon>
        <taxon>Agaricomycetidae</taxon>
        <taxon>Agaricales</taxon>
        <taxon>Marasmiineae</taxon>
        <taxon>Omphalotaceae</taxon>
        <taxon>Collybiopsis</taxon>
        <taxon>Collybiopsis luxurians</taxon>
    </lineage>
</organism>
<keyword evidence="3" id="KW-1185">Reference proteome</keyword>
<dbReference type="HOGENOM" id="CLU_1209950_0_0_1"/>
<proteinExistence type="predicted"/>
<name>A0A0D0B5B7_9AGAR</name>
<dbReference type="Pfam" id="PF01693">
    <property type="entry name" value="Cauli_VI"/>
    <property type="match status" value="1"/>
</dbReference>
<evidence type="ECO:0000313" key="2">
    <source>
        <dbReference type="EMBL" id="KIK58505.1"/>
    </source>
</evidence>
<reference evidence="2 3" key="1">
    <citation type="submission" date="2014-04" db="EMBL/GenBank/DDBJ databases">
        <title>Evolutionary Origins and Diversification of the Mycorrhizal Mutualists.</title>
        <authorList>
            <consortium name="DOE Joint Genome Institute"/>
            <consortium name="Mycorrhizal Genomics Consortium"/>
            <person name="Kohler A."/>
            <person name="Kuo A."/>
            <person name="Nagy L.G."/>
            <person name="Floudas D."/>
            <person name="Copeland A."/>
            <person name="Barry K.W."/>
            <person name="Cichocki N."/>
            <person name="Veneault-Fourrey C."/>
            <person name="LaButti K."/>
            <person name="Lindquist E.A."/>
            <person name="Lipzen A."/>
            <person name="Lundell T."/>
            <person name="Morin E."/>
            <person name="Murat C."/>
            <person name="Riley R."/>
            <person name="Ohm R."/>
            <person name="Sun H."/>
            <person name="Tunlid A."/>
            <person name="Henrissat B."/>
            <person name="Grigoriev I.V."/>
            <person name="Hibbett D.S."/>
            <person name="Martin F."/>
        </authorList>
    </citation>
    <scope>NUCLEOTIDE SEQUENCE [LARGE SCALE GENOMIC DNA]</scope>
    <source>
        <strain evidence="2 3">FD-317 M1</strain>
    </source>
</reference>
<dbReference type="EMBL" id="KN834784">
    <property type="protein sequence ID" value="KIK58505.1"/>
    <property type="molecule type" value="Genomic_DNA"/>
</dbReference>
<dbReference type="SUPFAM" id="SSF55658">
    <property type="entry name" value="L9 N-domain-like"/>
    <property type="match status" value="1"/>
</dbReference>
<evidence type="ECO:0000313" key="3">
    <source>
        <dbReference type="Proteomes" id="UP000053593"/>
    </source>
</evidence>
<dbReference type="InterPro" id="IPR037056">
    <property type="entry name" value="RNase_H1_N_sf"/>
</dbReference>